<comment type="caution">
    <text evidence="9">Lacks conserved residue(s) required for the propagation of feature annotation.</text>
</comment>
<feature type="binding site" evidence="9">
    <location>
        <begin position="17"/>
        <end position="19"/>
    </location>
    <ligand>
        <name>4-CDP-2-C-methyl-D-erythritol 2-phosphate</name>
        <dbReference type="ChEBI" id="CHEBI:57919"/>
    </ligand>
</feature>
<dbReference type="InterPro" id="IPR003526">
    <property type="entry name" value="MECDP_synthase"/>
</dbReference>
<feature type="binding site" evidence="9">
    <location>
        <position position="17"/>
    </location>
    <ligand>
        <name>a divalent metal cation</name>
        <dbReference type="ChEBI" id="CHEBI:60240"/>
    </ligand>
</feature>
<dbReference type="InterPro" id="IPR020555">
    <property type="entry name" value="MECDP_synthase_CS"/>
</dbReference>
<dbReference type="EMBL" id="FLTS01000001">
    <property type="protein sequence ID" value="SBV35392.1"/>
    <property type="molecule type" value="Genomic_DNA"/>
</dbReference>
<feature type="domain" description="2-C-methyl-D-erythritol 2,4-cyclodiphosphate synthase" evidence="11">
    <location>
        <begin position="10"/>
        <end position="163"/>
    </location>
</feature>
<feature type="site" description="Transition state stabilizer" evidence="9">
    <location>
        <position position="43"/>
    </location>
</feature>
<reference evidence="12" key="1">
    <citation type="submission" date="2016-03" db="EMBL/GenBank/DDBJ databases">
        <authorList>
            <person name="Ploux O."/>
        </authorList>
    </citation>
    <scope>NUCLEOTIDE SEQUENCE</scope>
    <source>
        <strain evidence="12">UC10</strain>
    </source>
</reference>
<accession>A0A1Y5PZD5</accession>
<evidence type="ECO:0000256" key="10">
    <source>
        <dbReference type="RuleBase" id="RU004395"/>
    </source>
</evidence>
<comment type="function">
    <text evidence="9">Involved in the biosynthesis of isopentenyl diphosphate (IPP) and dimethylallyl diphosphate (DMAPP), two major building blocks of isoprenoid compounds. Catalyzes the conversion of 4-diphosphocytidyl-2-C-methyl-D-erythritol 2-phosphate (CDP-ME2P) to 2-C-methyl-D-erythritol 2,4-cyclodiphosphate (ME-CPP) with a corresponding release of cytidine 5-monophosphate (CMP).</text>
</comment>
<protein>
    <recommendedName>
        <fullName evidence="5 9">2-C-methyl-D-erythritol 2,4-cyclodiphosphate synthase</fullName>
        <shortName evidence="9">MECDP-synthase</shortName>
        <shortName evidence="9">MECPP-synthase</shortName>
        <shortName evidence="9">MECPS</shortName>
        <ecNumber evidence="5 9">4.6.1.12</ecNumber>
    </recommendedName>
</protein>
<evidence type="ECO:0000256" key="8">
    <source>
        <dbReference type="ARBA" id="ARBA00023239"/>
    </source>
</evidence>
<dbReference type="GO" id="GO:0016114">
    <property type="term" value="P:terpenoid biosynthetic process"/>
    <property type="evidence" value="ECO:0007669"/>
    <property type="project" value="InterPro"/>
</dbReference>
<comment type="pathway">
    <text evidence="2 9">Isoprenoid biosynthesis; isopentenyl diphosphate biosynthesis via DXP pathway; isopentenyl diphosphate from 1-deoxy-D-xylulose 5-phosphate: step 4/6.</text>
</comment>
<sequence length="167" mass="17736">MNASVPFPPVRIGSGYDVHVFGEGDHVMLGGVRVPHRCGVLAHSDGDVILHALCDAMLGALALGDIGQHFPPSEARWKGADSSDFVRHCNDLLRERGWQVGNADVTVICERPKVGPHALAMREKVAQLLGVELDRVSVKATTSEKLGFTGREEGIAAQAVVLLVAAA</sequence>
<dbReference type="AlphaFoldDB" id="A0A1Y5PZD5"/>
<keyword evidence="7 9" id="KW-0414">Isoprene biosynthesis</keyword>
<organism evidence="12">
    <name type="scientific">uncultured Stenotrophomonas sp</name>
    <dbReference type="NCBI Taxonomy" id="165438"/>
    <lineage>
        <taxon>Bacteria</taxon>
        <taxon>Pseudomonadati</taxon>
        <taxon>Pseudomonadota</taxon>
        <taxon>Gammaproteobacteria</taxon>
        <taxon>Lysobacterales</taxon>
        <taxon>Lysobacteraceae</taxon>
        <taxon>Stenotrophomonas</taxon>
        <taxon>environmental samples</taxon>
    </lineage>
</organism>
<dbReference type="InterPro" id="IPR036571">
    <property type="entry name" value="MECDP_synthase_sf"/>
</dbReference>
<dbReference type="CDD" id="cd00554">
    <property type="entry name" value="MECDP_synthase"/>
    <property type="match status" value="1"/>
</dbReference>
<feature type="binding site" evidence="9">
    <location>
        <position position="51"/>
    </location>
    <ligand>
        <name>a divalent metal cation</name>
        <dbReference type="ChEBI" id="CHEBI:60240"/>
    </ligand>
</feature>
<dbReference type="Gene3D" id="3.30.1330.50">
    <property type="entry name" value="2-C-methyl-D-erythritol 2,4-cyclodiphosphate synthase"/>
    <property type="match status" value="1"/>
</dbReference>
<dbReference type="SUPFAM" id="SSF69765">
    <property type="entry name" value="IpsF-like"/>
    <property type="match status" value="1"/>
</dbReference>
<keyword evidence="8 9" id="KW-0456">Lyase</keyword>
<feature type="binding site" evidence="9">
    <location>
        <position position="148"/>
    </location>
    <ligand>
        <name>4-CDP-2-C-methyl-D-erythritol 2-phosphate</name>
        <dbReference type="ChEBI" id="CHEBI:57919"/>
    </ligand>
</feature>
<feature type="binding site" evidence="9">
    <location>
        <begin position="141"/>
        <end position="144"/>
    </location>
    <ligand>
        <name>4-CDP-2-C-methyl-D-erythritol 2-phosphate</name>
        <dbReference type="ChEBI" id="CHEBI:57919"/>
    </ligand>
</feature>
<feature type="site" description="Transition state stabilizer" evidence="9">
    <location>
        <position position="142"/>
    </location>
</feature>
<dbReference type="PANTHER" id="PTHR43181">
    <property type="entry name" value="2-C-METHYL-D-ERYTHRITOL 2,4-CYCLODIPHOSPHATE SYNTHASE, CHLOROPLASTIC"/>
    <property type="match status" value="1"/>
</dbReference>
<dbReference type="PANTHER" id="PTHR43181:SF1">
    <property type="entry name" value="2-C-METHYL-D-ERYTHRITOL 2,4-CYCLODIPHOSPHATE SYNTHASE, CHLOROPLASTIC"/>
    <property type="match status" value="1"/>
</dbReference>
<keyword evidence="6 9" id="KW-0479">Metal-binding</keyword>
<evidence type="ECO:0000256" key="2">
    <source>
        <dbReference type="ARBA" id="ARBA00004709"/>
    </source>
</evidence>
<dbReference type="GO" id="GO:0046872">
    <property type="term" value="F:metal ion binding"/>
    <property type="evidence" value="ECO:0007669"/>
    <property type="project" value="UniProtKB-KW"/>
</dbReference>
<feature type="binding site" evidence="9">
    <location>
        <begin position="65"/>
        <end position="67"/>
    </location>
    <ligand>
        <name>4-CDP-2-C-methyl-D-erythritol 2-phosphate</name>
        <dbReference type="ChEBI" id="CHEBI:57919"/>
    </ligand>
</feature>
<dbReference type="FunFam" id="3.30.1330.50:FF:000001">
    <property type="entry name" value="2-C-methyl-D-erythritol 2,4-cyclodiphosphate synthase"/>
    <property type="match status" value="1"/>
</dbReference>
<evidence type="ECO:0000256" key="5">
    <source>
        <dbReference type="ARBA" id="ARBA00012579"/>
    </source>
</evidence>
<evidence type="ECO:0000256" key="9">
    <source>
        <dbReference type="HAMAP-Rule" id="MF_00107"/>
    </source>
</evidence>
<dbReference type="GO" id="GO:0019288">
    <property type="term" value="P:isopentenyl diphosphate biosynthetic process, methylerythritol 4-phosphate pathway"/>
    <property type="evidence" value="ECO:0007669"/>
    <property type="project" value="UniProtKB-UniRule"/>
</dbReference>
<dbReference type="UniPathway" id="UPA00056">
    <property type="reaction ID" value="UER00095"/>
</dbReference>
<proteinExistence type="inferred from homology"/>
<feature type="binding site" evidence="9">
    <location>
        <begin position="43"/>
        <end position="44"/>
    </location>
    <ligand>
        <name>4-CDP-2-C-methyl-D-erythritol 2-phosphate</name>
        <dbReference type="ChEBI" id="CHEBI:57919"/>
    </ligand>
</feature>
<evidence type="ECO:0000256" key="7">
    <source>
        <dbReference type="ARBA" id="ARBA00023229"/>
    </source>
</evidence>
<dbReference type="HAMAP" id="MF_00107">
    <property type="entry name" value="IspF"/>
    <property type="match status" value="1"/>
</dbReference>
<dbReference type="Pfam" id="PF02542">
    <property type="entry name" value="YgbB"/>
    <property type="match status" value="1"/>
</dbReference>
<gene>
    <name evidence="9 12" type="primary">ispF</name>
    <name evidence="12" type="ORF">STPYR_10322</name>
</gene>
<feature type="binding site" evidence="9">
    <location>
        <position position="19"/>
    </location>
    <ligand>
        <name>a divalent metal cation</name>
        <dbReference type="ChEBI" id="CHEBI:60240"/>
    </ligand>
</feature>
<name>A0A1Y5PZD5_9GAMM</name>
<evidence type="ECO:0000256" key="3">
    <source>
        <dbReference type="ARBA" id="ARBA00008480"/>
    </source>
</evidence>
<evidence type="ECO:0000256" key="6">
    <source>
        <dbReference type="ARBA" id="ARBA00022723"/>
    </source>
</evidence>
<evidence type="ECO:0000313" key="12">
    <source>
        <dbReference type="EMBL" id="SBV35392.1"/>
    </source>
</evidence>
<dbReference type="PROSITE" id="PS01350">
    <property type="entry name" value="ISPF"/>
    <property type="match status" value="1"/>
</dbReference>
<comment type="similarity">
    <text evidence="3 9 10">Belongs to the IspF family.</text>
</comment>
<evidence type="ECO:0000256" key="1">
    <source>
        <dbReference type="ARBA" id="ARBA00000200"/>
    </source>
</evidence>
<evidence type="ECO:0000259" key="11">
    <source>
        <dbReference type="Pfam" id="PF02542"/>
    </source>
</evidence>
<comment type="catalytic activity">
    <reaction evidence="1 9 10">
        <text>4-CDP-2-C-methyl-D-erythritol 2-phosphate = 2-C-methyl-D-erythritol 2,4-cyclic diphosphate + CMP</text>
        <dbReference type="Rhea" id="RHEA:23864"/>
        <dbReference type="ChEBI" id="CHEBI:57919"/>
        <dbReference type="ChEBI" id="CHEBI:58483"/>
        <dbReference type="ChEBI" id="CHEBI:60377"/>
        <dbReference type="EC" id="4.6.1.12"/>
    </reaction>
</comment>
<dbReference type="EC" id="4.6.1.12" evidence="5 9"/>
<evidence type="ECO:0000256" key="4">
    <source>
        <dbReference type="ARBA" id="ARBA00011233"/>
    </source>
</evidence>
<feature type="binding site" evidence="9">
    <location>
        <position position="151"/>
    </location>
    <ligand>
        <name>4-CDP-2-C-methyl-D-erythritol 2-phosphate</name>
        <dbReference type="ChEBI" id="CHEBI:57919"/>
    </ligand>
</feature>
<dbReference type="NCBIfam" id="TIGR00151">
    <property type="entry name" value="ispF"/>
    <property type="match status" value="1"/>
</dbReference>
<comment type="cofactor">
    <cofactor evidence="9">
        <name>a divalent metal cation</name>
        <dbReference type="ChEBI" id="CHEBI:60240"/>
    </cofactor>
    <text evidence="9">Binds 1 divalent metal cation per subunit.</text>
</comment>
<dbReference type="GO" id="GO:0008685">
    <property type="term" value="F:2-C-methyl-D-erythritol 2,4-cyclodiphosphate synthase activity"/>
    <property type="evidence" value="ECO:0007669"/>
    <property type="project" value="UniProtKB-UniRule"/>
</dbReference>
<comment type="subunit">
    <text evidence="4 9">Homotrimer.</text>
</comment>